<feature type="compositionally biased region" description="Polar residues" evidence="6">
    <location>
        <begin position="110"/>
        <end position="128"/>
    </location>
</feature>
<feature type="domain" description="SHSP" evidence="8">
    <location>
        <begin position="9"/>
        <end position="115"/>
    </location>
</feature>
<evidence type="ECO:0000313" key="9">
    <source>
        <dbReference type="EMBL" id="KAL0914380.1"/>
    </source>
</evidence>
<evidence type="ECO:0000256" key="7">
    <source>
        <dbReference type="SAM" id="Phobius"/>
    </source>
</evidence>
<dbReference type="Proteomes" id="UP001552299">
    <property type="component" value="Unassembled WGS sequence"/>
</dbReference>
<sequence>MASTSVEPRTFVDFEPRVEWFKGKESDTIIVDVSGFRKEQLKVLINSAGNLKISGERPIEGSHWSRFLRSFTVPKNRNMRGIQAKFDGDEGLLYVILPISISTTEFIPTIPTKPQDSSNVTSTQQEASSHGKKEAPKLQEKVEEKEKISGENTTEDYREDKAKIESARINKRKLVILCVILGVMVSLGLAIYLSYRLKGL</sequence>
<evidence type="ECO:0000256" key="1">
    <source>
        <dbReference type="ARBA" id="ARBA00004162"/>
    </source>
</evidence>
<feature type="transmembrane region" description="Helical" evidence="7">
    <location>
        <begin position="174"/>
        <end position="195"/>
    </location>
</feature>
<keyword evidence="3" id="KW-0611">Plant defense</keyword>
<dbReference type="PANTHER" id="PTHR43670">
    <property type="entry name" value="HEAT SHOCK PROTEIN 26"/>
    <property type="match status" value="1"/>
</dbReference>
<evidence type="ECO:0000256" key="2">
    <source>
        <dbReference type="ARBA" id="ARBA00022475"/>
    </source>
</evidence>
<dbReference type="PANTHER" id="PTHR43670:SF129">
    <property type="entry name" value="HSP20_ALPHA CRYSTALLIN FAMILY PROTEIN, EXPRESSED"/>
    <property type="match status" value="1"/>
</dbReference>
<dbReference type="AlphaFoldDB" id="A0ABD0UNR4"/>
<evidence type="ECO:0000313" key="10">
    <source>
        <dbReference type="Proteomes" id="UP001552299"/>
    </source>
</evidence>
<organism evidence="9 10">
    <name type="scientific">Dendrobium thyrsiflorum</name>
    <name type="common">Pinecone-like raceme dendrobium</name>
    <name type="synonym">Orchid</name>
    <dbReference type="NCBI Taxonomy" id="117978"/>
    <lineage>
        <taxon>Eukaryota</taxon>
        <taxon>Viridiplantae</taxon>
        <taxon>Streptophyta</taxon>
        <taxon>Embryophyta</taxon>
        <taxon>Tracheophyta</taxon>
        <taxon>Spermatophyta</taxon>
        <taxon>Magnoliopsida</taxon>
        <taxon>Liliopsida</taxon>
        <taxon>Asparagales</taxon>
        <taxon>Orchidaceae</taxon>
        <taxon>Epidendroideae</taxon>
        <taxon>Malaxideae</taxon>
        <taxon>Dendrobiinae</taxon>
        <taxon>Dendrobium</taxon>
    </lineage>
</organism>
<feature type="compositionally biased region" description="Basic and acidic residues" evidence="6">
    <location>
        <begin position="129"/>
        <end position="156"/>
    </location>
</feature>
<dbReference type="Gene3D" id="2.60.40.790">
    <property type="match status" value="1"/>
</dbReference>
<comment type="caution">
    <text evidence="9">The sequence shown here is derived from an EMBL/GenBank/DDBJ whole genome shotgun (WGS) entry which is preliminary data.</text>
</comment>
<evidence type="ECO:0000256" key="5">
    <source>
        <dbReference type="RuleBase" id="RU003616"/>
    </source>
</evidence>
<keyword evidence="10" id="KW-1185">Reference proteome</keyword>
<keyword evidence="7" id="KW-0812">Transmembrane</keyword>
<dbReference type="GO" id="GO:0006952">
    <property type="term" value="P:defense response"/>
    <property type="evidence" value="ECO:0007669"/>
    <property type="project" value="UniProtKB-KW"/>
</dbReference>
<dbReference type="EMBL" id="JANQDX010000012">
    <property type="protein sequence ID" value="KAL0914380.1"/>
    <property type="molecule type" value="Genomic_DNA"/>
</dbReference>
<dbReference type="InterPro" id="IPR008978">
    <property type="entry name" value="HSP20-like_chaperone"/>
</dbReference>
<evidence type="ECO:0000256" key="3">
    <source>
        <dbReference type="ARBA" id="ARBA00022821"/>
    </source>
</evidence>
<accession>A0ABD0UNR4</accession>
<evidence type="ECO:0000259" key="8">
    <source>
        <dbReference type="PROSITE" id="PS01031"/>
    </source>
</evidence>
<keyword evidence="7" id="KW-0472">Membrane</keyword>
<feature type="region of interest" description="Disordered" evidence="6">
    <location>
        <begin position="110"/>
        <end position="156"/>
    </location>
</feature>
<proteinExistence type="inferred from homology"/>
<name>A0ABD0UNR4_DENTH</name>
<evidence type="ECO:0000256" key="4">
    <source>
        <dbReference type="PROSITE-ProRule" id="PRU00285"/>
    </source>
</evidence>
<comment type="similarity">
    <text evidence="4 5">Belongs to the small heat shock protein (HSP20) family.</text>
</comment>
<dbReference type="GO" id="GO:0005886">
    <property type="term" value="C:plasma membrane"/>
    <property type="evidence" value="ECO:0007669"/>
    <property type="project" value="UniProtKB-SubCell"/>
</dbReference>
<dbReference type="InterPro" id="IPR002068">
    <property type="entry name" value="A-crystallin/Hsp20_dom"/>
</dbReference>
<gene>
    <name evidence="9" type="ORF">M5K25_014724</name>
</gene>
<dbReference type="SUPFAM" id="SSF49764">
    <property type="entry name" value="HSP20-like chaperones"/>
    <property type="match status" value="1"/>
</dbReference>
<dbReference type="Pfam" id="PF00011">
    <property type="entry name" value="HSP20"/>
    <property type="match status" value="1"/>
</dbReference>
<comment type="subcellular location">
    <subcellularLocation>
        <location evidence="1">Cell membrane</location>
        <topology evidence="1">Single-pass membrane protein</topology>
    </subcellularLocation>
</comment>
<keyword evidence="2" id="KW-1003">Cell membrane</keyword>
<reference evidence="9 10" key="1">
    <citation type="journal article" date="2024" name="Plant Biotechnol. J.">
        <title>Dendrobium thyrsiflorum genome and its molecular insights into genes involved in important horticultural traits.</title>
        <authorList>
            <person name="Chen B."/>
            <person name="Wang J.Y."/>
            <person name="Zheng P.J."/>
            <person name="Li K.L."/>
            <person name="Liang Y.M."/>
            <person name="Chen X.F."/>
            <person name="Zhang C."/>
            <person name="Zhao X."/>
            <person name="He X."/>
            <person name="Zhang G.Q."/>
            <person name="Liu Z.J."/>
            <person name="Xu Q."/>
        </authorList>
    </citation>
    <scope>NUCLEOTIDE SEQUENCE [LARGE SCALE GENOMIC DNA]</scope>
    <source>
        <strain evidence="9">GZMU011</strain>
    </source>
</reference>
<keyword evidence="7" id="KW-1133">Transmembrane helix</keyword>
<evidence type="ECO:0000256" key="6">
    <source>
        <dbReference type="SAM" id="MobiDB-lite"/>
    </source>
</evidence>
<protein>
    <recommendedName>
        <fullName evidence="8">SHSP domain-containing protein</fullName>
    </recommendedName>
</protein>
<dbReference type="PROSITE" id="PS01031">
    <property type="entry name" value="SHSP"/>
    <property type="match status" value="1"/>
</dbReference>